<feature type="transmembrane region" description="Helical" evidence="1">
    <location>
        <begin position="193"/>
        <end position="217"/>
    </location>
</feature>
<dbReference type="GeneID" id="20656451"/>
<organism evidence="2 3">
    <name type="scientific">Phytophthora sojae (strain P6497)</name>
    <name type="common">Soybean stem and root rot agent</name>
    <name type="synonym">Phytophthora megasperma f. sp. glycines</name>
    <dbReference type="NCBI Taxonomy" id="1094619"/>
    <lineage>
        <taxon>Eukaryota</taxon>
        <taxon>Sar</taxon>
        <taxon>Stramenopiles</taxon>
        <taxon>Oomycota</taxon>
        <taxon>Peronosporomycetes</taxon>
        <taxon>Peronosporales</taxon>
        <taxon>Peronosporaceae</taxon>
        <taxon>Phytophthora</taxon>
    </lineage>
</organism>
<keyword evidence="1" id="KW-0812">Transmembrane</keyword>
<dbReference type="KEGG" id="psoj:PHYSODRAFT_489619"/>
<evidence type="ECO:0000313" key="3">
    <source>
        <dbReference type="Proteomes" id="UP000002640"/>
    </source>
</evidence>
<evidence type="ECO:0000256" key="1">
    <source>
        <dbReference type="SAM" id="Phobius"/>
    </source>
</evidence>
<evidence type="ECO:0000313" key="2">
    <source>
        <dbReference type="EMBL" id="EGZ22391.1"/>
    </source>
</evidence>
<dbReference type="AlphaFoldDB" id="G4Z6E3"/>
<accession>G4Z6E3</accession>
<dbReference type="RefSeq" id="XP_009525108.1">
    <property type="nucleotide sequence ID" value="XM_009526813.1"/>
</dbReference>
<keyword evidence="1" id="KW-1133">Transmembrane helix</keyword>
<dbReference type="InParanoid" id="G4Z6E3"/>
<name>G4Z6E3_PHYSP</name>
<dbReference type="Proteomes" id="UP000002640">
    <property type="component" value="Unassembled WGS sequence"/>
</dbReference>
<dbReference type="EMBL" id="JH159153">
    <property type="protein sequence ID" value="EGZ22391.1"/>
    <property type="molecule type" value="Genomic_DNA"/>
</dbReference>
<keyword evidence="3" id="KW-1185">Reference proteome</keyword>
<proteinExistence type="predicted"/>
<protein>
    <submittedName>
        <fullName evidence="2">Uncharacterized protein</fullName>
    </submittedName>
</protein>
<keyword evidence="1" id="KW-0472">Membrane</keyword>
<gene>
    <name evidence="2" type="ORF">PHYSODRAFT_489619</name>
</gene>
<feature type="transmembrane region" description="Helical" evidence="1">
    <location>
        <begin position="237"/>
        <end position="263"/>
    </location>
</feature>
<reference evidence="2 3" key="1">
    <citation type="journal article" date="2006" name="Science">
        <title>Phytophthora genome sequences uncover evolutionary origins and mechanisms of pathogenesis.</title>
        <authorList>
            <person name="Tyler B.M."/>
            <person name="Tripathy S."/>
            <person name="Zhang X."/>
            <person name="Dehal P."/>
            <person name="Jiang R.H."/>
            <person name="Aerts A."/>
            <person name="Arredondo F.D."/>
            <person name="Baxter L."/>
            <person name="Bensasson D."/>
            <person name="Beynon J.L."/>
            <person name="Chapman J."/>
            <person name="Damasceno C.M."/>
            <person name="Dorrance A.E."/>
            <person name="Dou D."/>
            <person name="Dickerman A.W."/>
            <person name="Dubchak I.L."/>
            <person name="Garbelotto M."/>
            <person name="Gijzen M."/>
            <person name="Gordon S.G."/>
            <person name="Govers F."/>
            <person name="Grunwald N.J."/>
            <person name="Huang W."/>
            <person name="Ivors K.L."/>
            <person name="Jones R.W."/>
            <person name="Kamoun S."/>
            <person name="Krampis K."/>
            <person name="Lamour K.H."/>
            <person name="Lee M.K."/>
            <person name="McDonald W.H."/>
            <person name="Medina M."/>
            <person name="Meijer H.J."/>
            <person name="Nordberg E.K."/>
            <person name="Maclean D.J."/>
            <person name="Ospina-Giraldo M.D."/>
            <person name="Morris P.F."/>
            <person name="Phuntumart V."/>
            <person name="Putnam N.H."/>
            <person name="Rash S."/>
            <person name="Rose J.K."/>
            <person name="Sakihama Y."/>
            <person name="Salamov A.A."/>
            <person name="Savidor A."/>
            <person name="Scheuring C.F."/>
            <person name="Smith B.M."/>
            <person name="Sobral B.W."/>
            <person name="Terry A."/>
            <person name="Torto-Alalibo T.A."/>
            <person name="Win J."/>
            <person name="Xu Z."/>
            <person name="Zhang H."/>
            <person name="Grigoriev I.V."/>
            <person name="Rokhsar D.S."/>
            <person name="Boore J.L."/>
        </authorList>
    </citation>
    <scope>NUCLEOTIDE SEQUENCE [LARGE SCALE GENOMIC DNA]</scope>
    <source>
        <strain evidence="2 3">P6497</strain>
    </source>
</reference>
<sequence>MNRQVEDFIPQLVAFSVDFFGSLFISVCMSSSRSFSLTALFIGMDVFHLLKKFRGISSDEHIILEIIHDERRGAQNFKSVQLVTMIVDVVRNPSAHQVGSLDGVRLWASPPHLVSTSQYKQLQKVETSGVFGPTNEATNSRTVFSDSPYYHWSFQRSSVVPVPVIPSSLRDSKAPSFRQASESIHLVRHGLQLLFHFEYLVLVEYVECVVPFVYLAYKSVLEHLPNVAYYPGCAGKWGLTAVTNLLVYAVLEVGSLLLLSNFLQRKFSCSPLYQLAFVLETQFYAVQSTLFSVTLFVLQYQLVR</sequence>
<feature type="transmembrane region" description="Helical" evidence="1">
    <location>
        <begin position="20"/>
        <end position="44"/>
    </location>
</feature>